<gene>
    <name evidence="2" type="ORF">WOLCODRAFT_161545</name>
</gene>
<proteinExistence type="predicted"/>
<dbReference type="Proteomes" id="UP000218811">
    <property type="component" value="Unassembled WGS sequence"/>
</dbReference>
<name>A0A2H3JP42_WOLCO</name>
<sequence length="490" mass="52955">MGRANQTLKQGWVRIGSRVASGDAPHSLVLAHVDNAPFPSKERRSPSTVQNMVGQSTPVNGGRHFKGADTVLRTSPRVIDTLNLPPHAQTIIHEAVVRVTNTGLPPGTKAMAHRPARRPVRQASSSVYDDTRRAAAPAPVAARGRMLARNVTRHRHRPRCAALDPYSGLRHPWMNACGFCDRTKQSGLLRSVESPAQKSSPGLTISMWGTTITVHGASDHRVSPRTGHIHERPATPPASQPIGTSIALKLPRRFCQCTLRGCRTATRPYGSISSPACGPERGNIPREDWSYPTGGQPSSGARWSQPLDSTCELAAALAFSRSYPGCVAPISNWRPRLRGVPPLNGPAWVVPHCAAFSRRRQLSNLACRPLSSVQMVYQIVGAQRGLLALCSRPPSADPGHTPRRKPGAQADDPHPRNRHINSQIAGYESTRSRLARGPSGGTHPTRTANKRLGMQLISAHEEIVALFLPTNDLPAADFAPALHLIVHSAQ</sequence>
<reference evidence="2 3" key="1">
    <citation type="journal article" date="2012" name="Science">
        <title>The Paleozoic origin of enzymatic lignin decomposition reconstructed from 31 fungal genomes.</title>
        <authorList>
            <person name="Floudas D."/>
            <person name="Binder M."/>
            <person name="Riley R."/>
            <person name="Barry K."/>
            <person name="Blanchette R.A."/>
            <person name="Henrissat B."/>
            <person name="Martinez A.T."/>
            <person name="Otillar R."/>
            <person name="Spatafora J.W."/>
            <person name="Yadav J.S."/>
            <person name="Aerts A."/>
            <person name="Benoit I."/>
            <person name="Boyd A."/>
            <person name="Carlson A."/>
            <person name="Copeland A."/>
            <person name="Coutinho P.M."/>
            <person name="de Vries R.P."/>
            <person name="Ferreira P."/>
            <person name="Findley K."/>
            <person name="Foster B."/>
            <person name="Gaskell J."/>
            <person name="Glotzer D."/>
            <person name="Gorecki P."/>
            <person name="Heitman J."/>
            <person name="Hesse C."/>
            <person name="Hori C."/>
            <person name="Igarashi K."/>
            <person name="Jurgens J.A."/>
            <person name="Kallen N."/>
            <person name="Kersten P."/>
            <person name="Kohler A."/>
            <person name="Kuees U."/>
            <person name="Kumar T.K.A."/>
            <person name="Kuo A."/>
            <person name="LaButti K."/>
            <person name="Larrondo L.F."/>
            <person name="Lindquist E."/>
            <person name="Ling A."/>
            <person name="Lombard V."/>
            <person name="Lucas S."/>
            <person name="Lundell T."/>
            <person name="Martin R."/>
            <person name="McLaughlin D.J."/>
            <person name="Morgenstern I."/>
            <person name="Morin E."/>
            <person name="Murat C."/>
            <person name="Nagy L.G."/>
            <person name="Nolan M."/>
            <person name="Ohm R.A."/>
            <person name="Patyshakuliyeva A."/>
            <person name="Rokas A."/>
            <person name="Ruiz-Duenas F.J."/>
            <person name="Sabat G."/>
            <person name="Salamov A."/>
            <person name="Samejima M."/>
            <person name="Schmutz J."/>
            <person name="Slot J.C."/>
            <person name="St John F."/>
            <person name="Stenlid J."/>
            <person name="Sun H."/>
            <person name="Sun S."/>
            <person name="Syed K."/>
            <person name="Tsang A."/>
            <person name="Wiebenga A."/>
            <person name="Young D."/>
            <person name="Pisabarro A."/>
            <person name="Eastwood D.C."/>
            <person name="Martin F."/>
            <person name="Cullen D."/>
            <person name="Grigoriev I.V."/>
            <person name="Hibbett D.S."/>
        </authorList>
    </citation>
    <scope>NUCLEOTIDE SEQUENCE [LARGE SCALE GENOMIC DNA]</scope>
    <source>
        <strain evidence="2 3">MD-104</strain>
    </source>
</reference>
<feature type="region of interest" description="Disordered" evidence="1">
    <location>
        <begin position="219"/>
        <end position="242"/>
    </location>
</feature>
<feature type="region of interest" description="Disordered" evidence="1">
    <location>
        <begin position="391"/>
        <end position="448"/>
    </location>
</feature>
<accession>A0A2H3JP42</accession>
<feature type="region of interest" description="Disordered" evidence="1">
    <location>
        <begin position="105"/>
        <end position="141"/>
    </location>
</feature>
<organism evidence="2 3">
    <name type="scientific">Wolfiporia cocos (strain MD-104)</name>
    <name type="common">Brown rot fungus</name>
    <dbReference type="NCBI Taxonomy" id="742152"/>
    <lineage>
        <taxon>Eukaryota</taxon>
        <taxon>Fungi</taxon>
        <taxon>Dikarya</taxon>
        <taxon>Basidiomycota</taxon>
        <taxon>Agaricomycotina</taxon>
        <taxon>Agaricomycetes</taxon>
        <taxon>Polyporales</taxon>
        <taxon>Phaeolaceae</taxon>
        <taxon>Wolfiporia</taxon>
    </lineage>
</organism>
<dbReference type="AlphaFoldDB" id="A0A2H3JP42"/>
<feature type="compositionally biased region" description="Polar residues" evidence="1">
    <location>
        <begin position="46"/>
        <end position="59"/>
    </location>
</feature>
<keyword evidence="3" id="KW-1185">Reference proteome</keyword>
<feature type="region of interest" description="Disordered" evidence="1">
    <location>
        <begin position="34"/>
        <end position="65"/>
    </location>
</feature>
<evidence type="ECO:0000313" key="3">
    <source>
        <dbReference type="Proteomes" id="UP000218811"/>
    </source>
</evidence>
<evidence type="ECO:0000313" key="2">
    <source>
        <dbReference type="EMBL" id="PCH38404.1"/>
    </source>
</evidence>
<evidence type="ECO:0000256" key="1">
    <source>
        <dbReference type="SAM" id="MobiDB-lite"/>
    </source>
</evidence>
<feature type="compositionally biased region" description="Basic residues" evidence="1">
    <location>
        <begin position="111"/>
        <end position="120"/>
    </location>
</feature>
<feature type="compositionally biased region" description="Basic and acidic residues" evidence="1">
    <location>
        <begin position="219"/>
        <end position="233"/>
    </location>
</feature>
<protein>
    <submittedName>
        <fullName evidence="2">Uncharacterized protein</fullName>
    </submittedName>
</protein>
<dbReference type="EMBL" id="KB467942">
    <property type="protein sequence ID" value="PCH38404.1"/>
    <property type="molecule type" value="Genomic_DNA"/>
</dbReference>